<keyword evidence="2" id="KW-1185">Reference proteome</keyword>
<organism evidence="1 2">
    <name type="scientific">Hyalomma asiaticum</name>
    <name type="common">Tick</name>
    <dbReference type="NCBI Taxonomy" id="266040"/>
    <lineage>
        <taxon>Eukaryota</taxon>
        <taxon>Metazoa</taxon>
        <taxon>Ecdysozoa</taxon>
        <taxon>Arthropoda</taxon>
        <taxon>Chelicerata</taxon>
        <taxon>Arachnida</taxon>
        <taxon>Acari</taxon>
        <taxon>Parasitiformes</taxon>
        <taxon>Ixodida</taxon>
        <taxon>Ixodoidea</taxon>
        <taxon>Ixodidae</taxon>
        <taxon>Hyalomminae</taxon>
        <taxon>Hyalomma</taxon>
    </lineage>
</organism>
<evidence type="ECO:0000313" key="2">
    <source>
        <dbReference type="Proteomes" id="UP000821845"/>
    </source>
</evidence>
<reference evidence="1" key="1">
    <citation type="submission" date="2020-05" db="EMBL/GenBank/DDBJ databases">
        <title>Large-scale comparative analyses of tick genomes elucidate their genetic diversity and vector capacities.</title>
        <authorList>
            <person name="Jia N."/>
            <person name="Wang J."/>
            <person name="Shi W."/>
            <person name="Du L."/>
            <person name="Sun Y."/>
            <person name="Zhan W."/>
            <person name="Jiang J."/>
            <person name="Wang Q."/>
            <person name="Zhang B."/>
            <person name="Ji P."/>
            <person name="Sakyi L.B."/>
            <person name="Cui X."/>
            <person name="Yuan T."/>
            <person name="Jiang B."/>
            <person name="Yang W."/>
            <person name="Lam T.T.-Y."/>
            <person name="Chang Q."/>
            <person name="Ding S."/>
            <person name="Wang X."/>
            <person name="Zhu J."/>
            <person name="Ruan X."/>
            <person name="Zhao L."/>
            <person name="Wei J."/>
            <person name="Que T."/>
            <person name="Du C."/>
            <person name="Cheng J."/>
            <person name="Dai P."/>
            <person name="Han X."/>
            <person name="Huang E."/>
            <person name="Gao Y."/>
            <person name="Liu J."/>
            <person name="Shao H."/>
            <person name="Ye R."/>
            <person name="Li L."/>
            <person name="Wei W."/>
            <person name="Wang X."/>
            <person name="Wang C."/>
            <person name="Yang T."/>
            <person name="Huo Q."/>
            <person name="Li W."/>
            <person name="Guo W."/>
            <person name="Chen H."/>
            <person name="Zhou L."/>
            <person name="Ni X."/>
            <person name="Tian J."/>
            <person name="Zhou Y."/>
            <person name="Sheng Y."/>
            <person name="Liu T."/>
            <person name="Pan Y."/>
            <person name="Xia L."/>
            <person name="Li J."/>
            <person name="Zhao F."/>
            <person name="Cao W."/>
        </authorList>
    </citation>
    <scope>NUCLEOTIDE SEQUENCE</scope>
    <source>
        <strain evidence="1">Hyas-2018</strain>
    </source>
</reference>
<name>A0ACB7TJ79_HYAAI</name>
<accession>A0ACB7TJ79</accession>
<dbReference type="Proteomes" id="UP000821845">
    <property type="component" value="Chromosome 1"/>
</dbReference>
<sequence length="747" mass="84144">MESSHGNLSKADGVRLADLKGITGMFSGKAIDHASLCTATEDRACQIVQRLSVLNEVLSQAKLELMPDPTTPSRMTIASVDSPYVRDHSLEMLHKAVTLLCQVVKTHHCVTYIDVSLTRLNLYGYLLCDALCDHEFVEILKLRDSSGLHLTPHESFCVIIPTLRKLRHFECILSAKWGKCWPSLTQALASLLLTTRSLTSLRVPNIFMNRWEAKEFLTAVEMCSSLKELSLKLKILSFAREECRADFLDYLKSRTALTKLSLEGYNSIYTVGMQLILRGVSENKTITMLYLRTAWRREQCSQAISDVLWKNTTLRILHVVPTLCYISTNTAAWDNWLRAVVENQMLEELTLPLHISTTPQWTRFFSALSKKRELVKVRLIGDTSNADTLQRFCEALRACGAEEKVVFTPCIDTSCHSHAFHFLKYKCFRDVVAFQADSASDAAPLGKFLLQLCSLNHVTSLAFDIYSRSCRENLSPALSHYIATTTTLERLQLTSVSIEYRENEIDIAWTPIVESLAINFSLTEPCIKAFSMTRDDCENLANSVVSSLLEPRRADTGVHSCRSIPFLEHPFGARPLPAKLGKVGMATRLSGRAGEEMADRLRLAEQGWTRRGCVVSCMLATSIRDGIHGNITGVDVSRKKPAWTSIEAVVNDQQSLLTLRRNSCEEPTIRATTRLPFLCPTRFLPAAYKLTRSDVAVKHKMKYRNGEGVPMNLYFIGNSRTFSEIDFNQRILRCSERPRQPARLSPI</sequence>
<dbReference type="EMBL" id="CM023481">
    <property type="protein sequence ID" value="KAH6947018.1"/>
    <property type="molecule type" value="Genomic_DNA"/>
</dbReference>
<gene>
    <name evidence="1" type="ORF">HPB50_016664</name>
</gene>
<comment type="caution">
    <text evidence="1">The sequence shown here is derived from an EMBL/GenBank/DDBJ whole genome shotgun (WGS) entry which is preliminary data.</text>
</comment>
<proteinExistence type="predicted"/>
<protein>
    <submittedName>
        <fullName evidence="1">Uncharacterized protein</fullName>
    </submittedName>
</protein>
<evidence type="ECO:0000313" key="1">
    <source>
        <dbReference type="EMBL" id="KAH6947018.1"/>
    </source>
</evidence>